<organism evidence="1 2">
    <name type="scientific">Candidatus Pedobacter colombiensis</name>
    <dbReference type="NCBI Taxonomy" id="3121371"/>
    <lineage>
        <taxon>Bacteria</taxon>
        <taxon>Pseudomonadati</taxon>
        <taxon>Bacteroidota</taxon>
        <taxon>Sphingobacteriia</taxon>
        <taxon>Sphingobacteriales</taxon>
        <taxon>Sphingobacteriaceae</taxon>
        <taxon>Pedobacter</taxon>
    </lineage>
</organism>
<name>A0AAJ5W4R9_9SPHI</name>
<sequence>MKKTLITVITLAGISNIYAQTKCDIYKTVADSLYTRTSLIMDHIHQKYPIDIENPELDTTETLVKDDYILNINYVRSFDKFDIINWFAKFIDEPSLTKTDLVEIPDDGNNIDNRCSWTSSKYCVNFLPKNIDSVDYGDLYPCALQEHRIMNKKLSFSTILYTKDNKKAYLYFIWNFGRGKGGESGWGVALIKTNKKWKINKMKVRTR</sequence>
<gene>
    <name evidence="1" type="ORF">P0Y49_14265</name>
</gene>
<evidence type="ECO:0000313" key="2">
    <source>
        <dbReference type="Proteomes" id="UP001214530"/>
    </source>
</evidence>
<protein>
    <submittedName>
        <fullName evidence="1">Uncharacterized protein</fullName>
    </submittedName>
</protein>
<evidence type="ECO:0000313" key="1">
    <source>
        <dbReference type="EMBL" id="WEK17962.1"/>
    </source>
</evidence>
<accession>A0AAJ5W4R9</accession>
<dbReference type="Proteomes" id="UP001214530">
    <property type="component" value="Chromosome"/>
</dbReference>
<dbReference type="AlphaFoldDB" id="A0AAJ5W4R9"/>
<reference evidence="1" key="1">
    <citation type="submission" date="2023-03" db="EMBL/GenBank/DDBJ databases">
        <title>Andean soil-derived lignocellulolytic bacterial consortium as a source of novel taxa and putative plastic-active enzymes.</title>
        <authorList>
            <person name="Diaz-Garcia L."/>
            <person name="Chuvochina M."/>
            <person name="Feuerriegel G."/>
            <person name="Bunk B."/>
            <person name="Sproer C."/>
            <person name="Streit W.R."/>
            <person name="Rodriguez L.M."/>
            <person name="Overmann J."/>
            <person name="Jimenez D.J."/>
        </authorList>
    </citation>
    <scope>NUCLEOTIDE SEQUENCE</scope>
    <source>
        <strain evidence="1">MAG 3858</strain>
    </source>
</reference>
<proteinExistence type="predicted"/>
<dbReference type="EMBL" id="CP119313">
    <property type="protein sequence ID" value="WEK17962.1"/>
    <property type="molecule type" value="Genomic_DNA"/>
</dbReference>